<organism evidence="2 3">
    <name type="scientific">Aspergillus saccharolyticus JOP 1030-1</name>
    <dbReference type="NCBI Taxonomy" id="1450539"/>
    <lineage>
        <taxon>Eukaryota</taxon>
        <taxon>Fungi</taxon>
        <taxon>Dikarya</taxon>
        <taxon>Ascomycota</taxon>
        <taxon>Pezizomycotina</taxon>
        <taxon>Eurotiomycetes</taxon>
        <taxon>Eurotiomycetidae</taxon>
        <taxon>Eurotiales</taxon>
        <taxon>Aspergillaceae</taxon>
        <taxon>Aspergillus</taxon>
        <taxon>Aspergillus subgen. Circumdati</taxon>
    </lineage>
</organism>
<reference evidence="2 3" key="1">
    <citation type="submission" date="2016-12" db="EMBL/GenBank/DDBJ databases">
        <title>The genomes of Aspergillus section Nigri reveals drivers in fungal speciation.</title>
        <authorList>
            <consortium name="DOE Joint Genome Institute"/>
            <person name="Vesth T.C."/>
            <person name="Nybo J."/>
            <person name="Theobald S."/>
            <person name="Brandl J."/>
            <person name="Frisvad J.C."/>
            <person name="Nielsen K.F."/>
            <person name="Lyhne E.K."/>
            <person name="Kogle M.E."/>
            <person name="Kuo A."/>
            <person name="Riley R."/>
            <person name="Clum A."/>
            <person name="Nolan M."/>
            <person name="Lipzen A."/>
            <person name="Salamov A."/>
            <person name="Henrissat B."/>
            <person name="Wiebenga A."/>
            <person name="De Vries R.P."/>
            <person name="Grigoriev I.V."/>
            <person name="Mortensen U.H."/>
            <person name="Andersen M.R."/>
            <person name="Baker S.E."/>
        </authorList>
    </citation>
    <scope>NUCLEOTIDE SEQUENCE [LARGE SCALE GENOMIC DNA]</scope>
    <source>
        <strain evidence="2 3">JOP 1030-1</strain>
    </source>
</reference>
<gene>
    <name evidence="2" type="ORF">BP01DRAFT_389351</name>
</gene>
<dbReference type="RefSeq" id="XP_025434026.1">
    <property type="nucleotide sequence ID" value="XM_025577910.1"/>
</dbReference>
<dbReference type="InterPro" id="IPR029069">
    <property type="entry name" value="HotDog_dom_sf"/>
</dbReference>
<sequence length="284" mass="32132">MDRVGQRTVSEIEEIYLKERTYLPTYALDFSRRNYVESAHARLVAPREGNRKADRGRLRNRLLGTWALQECTSRPGSTHSLQQEHHPFGQEVSGLLIYSEAGYVSVQFPLPDGLNLEARDESSPAAEEHTQAAKRYLAYFGPFYIDEDSEEPVVHHKFTNCTFSNAVGQLGRRFVHFETVDDCDLVKLIRIDPCPHLELWDITADHCDLRLESIAEHPHQSVTYRFVVRKEMCGPQGFLHGGCTATLVDNFTNVLIAAAAAAPGRFSDTGVSRKMRVTFLHISQ</sequence>
<evidence type="ECO:0000313" key="3">
    <source>
        <dbReference type="Proteomes" id="UP000248349"/>
    </source>
</evidence>
<dbReference type="Gene3D" id="3.10.129.10">
    <property type="entry name" value="Hotdog Thioesterase"/>
    <property type="match status" value="1"/>
</dbReference>
<protein>
    <recommendedName>
        <fullName evidence="1">Lipocalin-like domain-containing protein</fullName>
    </recommendedName>
</protein>
<dbReference type="InterPro" id="IPR024311">
    <property type="entry name" value="Lipocalin-like"/>
</dbReference>
<dbReference type="Pfam" id="PF13924">
    <property type="entry name" value="Lipocalin_5"/>
    <property type="match status" value="1"/>
</dbReference>
<dbReference type="CDD" id="cd03443">
    <property type="entry name" value="PaaI_thioesterase"/>
    <property type="match status" value="1"/>
</dbReference>
<accession>A0A318ZNF4</accession>
<dbReference type="GeneID" id="37079139"/>
<dbReference type="OrthoDB" id="2831072at2759"/>
<dbReference type="SUPFAM" id="SSF54637">
    <property type="entry name" value="Thioesterase/thiol ester dehydrase-isomerase"/>
    <property type="match status" value="1"/>
</dbReference>
<keyword evidence="3" id="KW-1185">Reference proteome</keyword>
<dbReference type="EMBL" id="KZ821222">
    <property type="protein sequence ID" value="PYH48044.1"/>
    <property type="molecule type" value="Genomic_DNA"/>
</dbReference>
<proteinExistence type="predicted"/>
<dbReference type="AlphaFoldDB" id="A0A318ZNF4"/>
<dbReference type="Proteomes" id="UP000248349">
    <property type="component" value="Unassembled WGS sequence"/>
</dbReference>
<name>A0A318ZNF4_9EURO</name>
<evidence type="ECO:0000313" key="2">
    <source>
        <dbReference type="EMBL" id="PYH48044.1"/>
    </source>
</evidence>
<evidence type="ECO:0000259" key="1">
    <source>
        <dbReference type="Pfam" id="PF13924"/>
    </source>
</evidence>
<dbReference type="STRING" id="1450539.A0A318ZNF4"/>
<feature type="domain" description="Lipocalin-like" evidence="1">
    <location>
        <begin position="64"/>
        <end position="182"/>
    </location>
</feature>